<dbReference type="InterPro" id="IPR021466">
    <property type="entry name" value="Put_rhamnosyl_transferase"/>
</dbReference>
<sequence>MKNQIIGIVPFSYAATDRFQAARDHQDEAQLLRALFDETRIAFRFRMLELLNAHSFKAQGDRNFSMIYLVSERMPPEHRRRLEEIVSGVPGVRIIALPQMPLADAVRRAFEQVIDPDAGHVSLFRLDDDDALAVDFIASLRRRARRLITAGLIQKPTVLSATRGIYWKNDGTGRSQLIDICDRVPLSMGYTIVSPREDIGHHYLKGHRDAAMFYPCFMDPSRIMYVRSVHGDNDGGISNLNRGRVLEAGRAREVMRRRFDLDADLLLAPEGALAGKTFSQRTS</sequence>
<proteinExistence type="predicted"/>
<reference evidence="1 2" key="1">
    <citation type="submission" date="2015-09" db="EMBL/GenBank/DDBJ databases">
        <authorList>
            <consortium name="Swine Surveillance"/>
        </authorList>
    </citation>
    <scope>NUCLEOTIDE SEQUENCE [LARGE SCALE GENOMIC DNA]</scope>
    <source>
        <strain evidence="1 2">CECT 8399</strain>
    </source>
</reference>
<dbReference type="EMBL" id="CYSR01000032">
    <property type="protein sequence ID" value="CUI01654.1"/>
    <property type="molecule type" value="Genomic_DNA"/>
</dbReference>
<dbReference type="Pfam" id="PF11316">
    <property type="entry name" value="Rhamno_transf"/>
    <property type="match status" value="1"/>
</dbReference>
<organism evidence="1 2">
    <name type="scientific">Leisingera aquaemixtae</name>
    <dbReference type="NCBI Taxonomy" id="1396826"/>
    <lineage>
        <taxon>Bacteria</taxon>
        <taxon>Pseudomonadati</taxon>
        <taxon>Pseudomonadota</taxon>
        <taxon>Alphaproteobacteria</taxon>
        <taxon>Rhodobacterales</taxon>
        <taxon>Roseobacteraceae</taxon>
        <taxon>Leisingera</taxon>
    </lineage>
</organism>
<dbReference type="InterPro" id="IPR029044">
    <property type="entry name" value="Nucleotide-diphossugar_trans"/>
</dbReference>
<evidence type="ECO:0008006" key="3">
    <source>
        <dbReference type="Google" id="ProtNLM"/>
    </source>
</evidence>
<gene>
    <name evidence="1" type="ORF">PHA8399_03800</name>
</gene>
<dbReference type="Proteomes" id="UP000051326">
    <property type="component" value="Unassembled WGS sequence"/>
</dbReference>
<dbReference type="SUPFAM" id="SSF53448">
    <property type="entry name" value="Nucleotide-diphospho-sugar transferases"/>
    <property type="match status" value="1"/>
</dbReference>
<dbReference type="AlphaFoldDB" id="A0A0P1HDI7"/>
<evidence type="ECO:0000313" key="2">
    <source>
        <dbReference type="Proteomes" id="UP000051326"/>
    </source>
</evidence>
<name>A0A0P1HDI7_9RHOB</name>
<accession>A0A0P1HDI7</accession>
<dbReference type="STRING" id="1396826.PHA8399_03800"/>
<protein>
    <recommendedName>
        <fullName evidence="3">Rhamnosyl transferase</fullName>
    </recommendedName>
</protein>
<evidence type="ECO:0000313" key="1">
    <source>
        <dbReference type="EMBL" id="CUI01654.1"/>
    </source>
</evidence>